<organism evidence="2 3">
    <name type="scientific">Solemya pervernicosa gill symbiont</name>
    <dbReference type="NCBI Taxonomy" id="642797"/>
    <lineage>
        <taxon>Bacteria</taxon>
        <taxon>Pseudomonadati</taxon>
        <taxon>Pseudomonadota</taxon>
        <taxon>Gammaproteobacteria</taxon>
        <taxon>sulfur-oxidizing symbionts</taxon>
    </lineage>
</organism>
<proteinExistence type="predicted"/>
<feature type="coiled-coil region" evidence="1">
    <location>
        <begin position="14"/>
        <end position="41"/>
    </location>
</feature>
<dbReference type="AlphaFoldDB" id="A0A1T2LA47"/>
<accession>A0A1T2LA47</accession>
<dbReference type="InterPro" id="IPR029063">
    <property type="entry name" value="SAM-dependent_MTases_sf"/>
</dbReference>
<dbReference type="OrthoDB" id="823440at2"/>
<evidence type="ECO:0000256" key="1">
    <source>
        <dbReference type="SAM" id="Coils"/>
    </source>
</evidence>
<sequence length="250" mass="28781">MLIIILLMLVLLLLLHLLRRLEEAQQQNEQVHTELDEKIERERDNLFAQLEAYNSLRDRLDLRKGMPFTKSWSAAPDFLQLIVNHALAEKPQVIFECSSGLTSLMLARCCQLNGAGHLFSLENGEEYAAKSRAEIDRYELTDFADVVYAPLEGTEVNGDLYQWYAQDGIPDAAIDMLVIDGPPGFIQRYSRFPALPLLYDKLADGCVIYMDDAAREDELEIIEMWKRLYPKLEHRYLKTERGCSVVVIRK</sequence>
<dbReference type="Proteomes" id="UP000191110">
    <property type="component" value="Unassembled WGS sequence"/>
</dbReference>
<name>A0A1T2LA47_9GAMM</name>
<reference evidence="2 3" key="1">
    <citation type="submission" date="2016-11" db="EMBL/GenBank/DDBJ databases">
        <title>Mixed transmission modes and dynamic genome evolution in an obligate animal-bacterial symbiosis.</title>
        <authorList>
            <person name="Russell S.L."/>
            <person name="Corbett-Detig R.B."/>
            <person name="Cavanaugh C.M."/>
        </authorList>
    </citation>
    <scope>NUCLEOTIDE SEQUENCE [LARGE SCALE GENOMIC DNA]</scope>
    <source>
        <strain evidence="2">Sveles-Q1</strain>
    </source>
</reference>
<evidence type="ECO:0000313" key="2">
    <source>
        <dbReference type="EMBL" id="OOZ41975.1"/>
    </source>
</evidence>
<gene>
    <name evidence="2" type="ORF">BOW53_01995</name>
</gene>
<dbReference type="Pfam" id="PF13578">
    <property type="entry name" value="Methyltransf_24"/>
    <property type="match status" value="1"/>
</dbReference>
<evidence type="ECO:0008006" key="4">
    <source>
        <dbReference type="Google" id="ProtNLM"/>
    </source>
</evidence>
<protein>
    <recommendedName>
        <fullName evidence="4">Methyltransferase</fullName>
    </recommendedName>
</protein>
<evidence type="ECO:0000313" key="3">
    <source>
        <dbReference type="Proteomes" id="UP000191110"/>
    </source>
</evidence>
<dbReference type="Gene3D" id="3.40.50.150">
    <property type="entry name" value="Vaccinia Virus protein VP39"/>
    <property type="match status" value="1"/>
</dbReference>
<keyword evidence="3" id="KW-1185">Reference proteome</keyword>
<keyword evidence="1" id="KW-0175">Coiled coil</keyword>
<dbReference type="EMBL" id="MPRL01000004">
    <property type="protein sequence ID" value="OOZ41975.1"/>
    <property type="molecule type" value="Genomic_DNA"/>
</dbReference>
<comment type="caution">
    <text evidence="2">The sequence shown here is derived from an EMBL/GenBank/DDBJ whole genome shotgun (WGS) entry which is preliminary data.</text>
</comment>
<dbReference type="SUPFAM" id="SSF53335">
    <property type="entry name" value="S-adenosyl-L-methionine-dependent methyltransferases"/>
    <property type="match status" value="1"/>
</dbReference>